<sequence length="372" mass="43595">MKARRERLLFFGIVAAIFVLLWNNSVLVYKKSSRISLPCEDTFNEKKVEKTRQNSRLGMQFLKPTPSRRVKRFVYLVQTAQCLPAKLLNEQHIGDALRCRCDVAVLSFKQPCEDKNRTFFSHVEYLSRPADGDRISWSAGRNLLFSTSKARNVEYLYYIFMDDDLELSYNKAHTPPSMRSVSPMRSFENFLLQCKPAIGVPNYSTHHSSDIMIKKIKTICKRDHFNSSFVFVPIVHFDASLNAFHKDVVQHILPYPRKYDKTNWWHSQRYVIAASELKFRGQCYMFIPVNSVNTKHGDYPQNDVNANQVWSSIVQNLVSNIPQEYAKEKWIKEFIEDPVKHTENSRAICWRFPLNFSIKPFAYFALNQEYKT</sequence>
<evidence type="ECO:0000313" key="1">
    <source>
        <dbReference type="Proteomes" id="UP000515163"/>
    </source>
</evidence>
<evidence type="ECO:0000313" key="2">
    <source>
        <dbReference type="RefSeq" id="XP_031560430.1"/>
    </source>
</evidence>
<keyword evidence="1" id="KW-1185">Reference proteome</keyword>
<dbReference type="Proteomes" id="UP000515163">
    <property type="component" value="Unplaced"/>
</dbReference>
<protein>
    <submittedName>
        <fullName evidence="2">Uncharacterized protein LOC116296539</fullName>
    </submittedName>
</protein>
<dbReference type="GeneID" id="116296539"/>
<dbReference type="KEGG" id="aten:116296539"/>
<reference evidence="2" key="1">
    <citation type="submission" date="2025-08" db="UniProtKB">
        <authorList>
            <consortium name="RefSeq"/>
        </authorList>
    </citation>
    <scope>IDENTIFICATION</scope>
    <source>
        <tissue evidence="2">Tentacle</tissue>
    </source>
</reference>
<dbReference type="AlphaFoldDB" id="A0A6P8I6S7"/>
<dbReference type="InParanoid" id="A0A6P8I6S7"/>
<dbReference type="RefSeq" id="XP_031560430.1">
    <property type="nucleotide sequence ID" value="XM_031704570.1"/>
</dbReference>
<organism evidence="1 2">
    <name type="scientific">Actinia tenebrosa</name>
    <name type="common">Australian red waratah sea anemone</name>
    <dbReference type="NCBI Taxonomy" id="6105"/>
    <lineage>
        <taxon>Eukaryota</taxon>
        <taxon>Metazoa</taxon>
        <taxon>Cnidaria</taxon>
        <taxon>Anthozoa</taxon>
        <taxon>Hexacorallia</taxon>
        <taxon>Actiniaria</taxon>
        <taxon>Actiniidae</taxon>
        <taxon>Actinia</taxon>
    </lineage>
</organism>
<dbReference type="OrthoDB" id="9981310at2759"/>
<accession>A0A6P8I6S7</accession>
<gene>
    <name evidence="2" type="primary">LOC116296539</name>
</gene>
<proteinExistence type="predicted"/>
<name>A0A6P8I6S7_ACTTE</name>